<dbReference type="Gramene" id="KOM54751">
    <property type="protein sequence ID" value="KOM54751"/>
    <property type="gene ID" value="LR48_Vigan10g064300"/>
</dbReference>
<name>A0A0L9VI68_PHAAN</name>
<sequence>MFVHTHGAVDGSGGGCLQHRQHPKHFKHFAIRTKKSQWCLHRSPTNQLPNTLGTQNPFRNPNPCIPKGNQTLIPGEACTFLLSHGETIRPIPHFALLPFLQIVKCEACQSLPPRRLTVPGNADGTSDPRSLLALLNDFVLTGNERRRPHSTISGNSSDNDEARGEGRRA</sequence>
<feature type="region of interest" description="Disordered" evidence="1">
    <location>
        <begin position="145"/>
        <end position="169"/>
    </location>
</feature>
<protein>
    <submittedName>
        <fullName evidence="2">Uncharacterized protein</fullName>
    </submittedName>
</protein>
<dbReference type="AlphaFoldDB" id="A0A0L9VI68"/>
<dbReference type="EMBL" id="CM003380">
    <property type="protein sequence ID" value="KOM54751.1"/>
    <property type="molecule type" value="Genomic_DNA"/>
</dbReference>
<reference evidence="3" key="1">
    <citation type="journal article" date="2015" name="Proc. Natl. Acad. Sci. U.S.A.">
        <title>Genome sequencing of adzuki bean (Vigna angularis) provides insight into high starch and low fat accumulation and domestication.</title>
        <authorList>
            <person name="Yang K."/>
            <person name="Tian Z."/>
            <person name="Chen C."/>
            <person name="Luo L."/>
            <person name="Zhao B."/>
            <person name="Wang Z."/>
            <person name="Yu L."/>
            <person name="Li Y."/>
            <person name="Sun Y."/>
            <person name="Li W."/>
            <person name="Chen Y."/>
            <person name="Li Y."/>
            <person name="Zhang Y."/>
            <person name="Ai D."/>
            <person name="Zhao J."/>
            <person name="Shang C."/>
            <person name="Ma Y."/>
            <person name="Wu B."/>
            <person name="Wang M."/>
            <person name="Gao L."/>
            <person name="Sun D."/>
            <person name="Zhang P."/>
            <person name="Guo F."/>
            <person name="Wang W."/>
            <person name="Li Y."/>
            <person name="Wang J."/>
            <person name="Varshney R.K."/>
            <person name="Wang J."/>
            <person name="Ling H.Q."/>
            <person name="Wan P."/>
        </authorList>
    </citation>
    <scope>NUCLEOTIDE SEQUENCE</scope>
    <source>
        <strain evidence="3">cv. Jingnong 6</strain>
    </source>
</reference>
<evidence type="ECO:0000313" key="2">
    <source>
        <dbReference type="EMBL" id="KOM54751.1"/>
    </source>
</evidence>
<evidence type="ECO:0000256" key="1">
    <source>
        <dbReference type="SAM" id="MobiDB-lite"/>
    </source>
</evidence>
<dbReference type="Proteomes" id="UP000053144">
    <property type="component" value="Chromosome 10"/>
</dbReference>
<evidence type="ECO:0000313" key="3">
    <source>
        <dbReference type="Proteomes" id="UP000053144"/>
    </source>
</evidence>
<feature type="compositionally biased region" description="Basic and acidic residues" evidence="1">
    <location>
        <begin position="160"/>
        <end position="169"/>
    </location>
</feature>
<organism evidence="2 3">
    <name type="scientific">Phaseolus angularis</name>
    <name type="common">Azuki bean</name>
    <name type="synonym">Vigna angularis</name>
    <dbReference type="NCBI Taxonomy" id="3914"/>
    <lineage>
        <taxon>Eukaryota</taxon>
        <taxon>Viridiplantae</taxon>
        <taxon>Streptophyta</taxon>
        <taxon>Embryophyta</taxon>
        <taxon>Tracheophyta</taxon>
        <taxon>Spermatophyta</taxon>
        <taxon>Magnoliopsida</taxon>
        <taxon>eudicotyledons</taxon>
        <taxon>Gunneridae</taxon>
        <taxon>Pentapetalae</taxon>
        <taxon>rosids</taxon>
        <taxon>fabids</taxon>
        <taxon>Fabales</taxon>
        <taxon>Fabaceae</taxon>
        <taxon>Papilionoideae</taxon>
        <taxon>50 kb inversion clade</taxon>
        <taxon>NPAAA clade</taxon>
        <taxon>indigoferoid/millettioid clade</taxon>
        <taxon>Phaseoleae</taxon>
        <taxon>Vigna</taxon>
    </lineage>
</organism>
<proteinExistence type="predicted"/>
<gene>
    <name evidence="2" type="ORF">LR48_Vigan10g064300</name>
</gene>
<accession>A0A0L9VI68</accession>